<dbReference type="NCBIfam" id="NF005495">
    <property type="entry name" value="PRK07109.1"/>
    <property type="match status" value="1"/>
</dbReference>
<evidence type="ECO:0000313" key="6">
    <source>
        <dbReference type="Proteomes" id="UP000651010"/>
    </source>
</evidence>
<dbReference type="PROSITE" id="PS00061">
    <property type="entry name" value="ADH_SHORT"/>
    <property type="match status" value="1"/>
</dbReference>
<dbReference type="SUPFAM" id="SSF51735">
    <property type="entry name" value="NAD(P)-binding Rossmann-fold domains"/>
    <property type="match status" value="1"/>
</dbReference>
<dbReference type="CDD" id="cd05360">
    <property type="entry name" value="SDR_c3"/>
    <property type="match status" value="1"/>
</dbReference>
<dbReference type="PANTHER" id="PTHR44196">
    <property type="entry name" value="DEHYDROGENASE/REDUCTASE SDR FAMILY MEMBER 7B"/>
    <property type="match status" value="1"/>
</dbReference>
<evidence type="ECO:0000256" key="1">
    <source>
        <dbReference type="ARBA" id="ARBA00006484"/>
    </source>
</evidence>
<accession>A0ABR9GBV7</accession>
<keyword evidence="2" id="KW-0560">Oxidoreductase</keyword>
<comment type="similarity">
    <text evidence="1 3">Belongs to the short-chain dehydrogenases/reductases (SDR) family.</text>
</comment>
<dbReference type="InterPro" id="IPR036291">
    <property type="entry name" value="NAD(P)-bd_dom_sf"/>
</dbReference>
<dbReference type="EMBL" id="JACZZA010000008">
    <property type="protein sequence ID" value="MBE1161548.1"/>
    <property type="molecule type" value="Genomic_DNA"/>
</dbReference>
<dbReference type="PRINTS" id="PR00080">
    <property type="entry name" value="SDRFAMILY"/>
</dbReference>
<name>A0ABR9GBV7_9GAMM</name>
<evidence type="ECO:0000256" key="3">
    <source>
        <dbReference type="RuleBase" id="RU000363"/>
    </source>
</evidence>
<dbReference type="PRINTS" id="PR00081">
    <property type="entry name" value="GDHRDH"/>
</dbReference>
<evidence type="ECO:0000256" key="2">
    <source>
        <dbReference type="ARBA" id="ARBA00023002"/>
    </source>
</evidence>
<keyword evidence="6" id="KW-1185">Reference proteome</keyword>
<protein>
    <submittedName>
        <fullName evidence="5">SDR family oxidoreductase</fullName>
    </submittedName>
</protein>
<proteinExistence type="inferred from homology"/>
<reference evidence="5 6" key="1">
    <citation type="submission" date="2020-09" db="EMBL/GenBank/DDBJ databases">
        <title>Dyella sp. 7MK23 isolated from forest soil.</title>
        <authorList>
            <person name="Fu J."/>
        </authorList>
    </citation>
    <scope>NUCLEOTIDE SEQUENCE [LARGE SCALE GENOMIC DNA]</scope>
    <source>
        <strain evidence="5 6">7MK23</strain>
    </source>
</reference>
<feature type="domain" description="Ketoreductase" evidence="4">
    <location>
        <begin position="6"/>
        <end position="192"/>
    </location>
</feature>
<sequence>MKRRADVVVITGASAGVGRATAHRFARHGANVALLARESPALHGVASEIQALGCKVLAIAVDMADAKAVEEAAIRIERELGPIDIWVNAAMATIFAPVSDITADEFRRATEVTYLGTVYGTLAALRSMRLRNRGCIVQVGSALAYRAIPLQSAYCASKFAVRGFTDSLRVELMHERSRVHITMVQLSAINTPQFEWARTPLPRQPKPVPPIFQPELAAKGIYWAAHHRHREVCVGFPAWKAIFFNKFFPSILDRILVRDGYAAQMDEAPLPKKRSGNLFEAVQVDYGVHGRFDGQSKSGSLHWWLTSHRNELVAMAGAIAGLSVLAWARKGRDDRSRQGLD</sequence>
<dbReference type="Proteomes" id="UP000651010">
    <property type="component" value="Unassembled WGS sequence"/>
</dbReference>
<organism evidence="5 6">
    <name type="scientific">Dyella acidiphila</name>
    <dbReference type="NCBI Taxonomy" id="2775866"/>
    <lineage>
        <taxon>Bacteria</taxon>
        <taxon>Pseudomonadati</taxon>
        <taxon>Pseudomonadota</taxon>
        <taxon>Gammaproteobacteria</taxon>
        <taxon>Lysobacterales</taxon>
        <taxon>Rhodanobacteraceae</taxon>
        <taxon>Dyella</taxon>
    </lineage>
</organism>
<dbReference type="InterPro" id="IPR020904">
    <property type="entry name" value="Sc_DH/Rdtase_CS"/>
</dbReference>
<dbReference type="InterPro" id="IPR002347">
    <property type="entry name" value="SDR_fam"/>
</dbReference>
<evidence type="ECO:0000313" key="5">
    <source>
        <dbReference type="EMBL" id="MBE1161548.1"/>
    </source>
</evidence>
<dbReference type="InterPro" id="IPR057326">
    <property type="entry name" value="KR_dom"/>
</dbReference>
<gene>
    <name evidence="5" type="ORF">IGX34_14280</name>
</gene>
<dbReference type="SMART" id="SM00822">
    <property type="entry name" value="PKS_KR"/>
    <property type="match status" value="1"/>
</dbReference>
<dbReference type="Pfam" id="PF00106">
    <property type="entry name" value="adh_short"/>
    <property type="match status" value="1"/>
</dbReference>
<comment type="caution">
    <text evidence="5">The sequence shown here is derived from an EMBL/GenBank/DDBJ whole genome shotgun (WGS) entry which is preliminary data.</text>
</comment>
<evidence type="ECO:0000259" key="4">
    <source>
        <dbReference type="SMART" id="SM00822"/>
    </source>
</evidence>
<dbReference type="Gene3D" id="3.40.50.720">
    <property type="entry name" value="NAD(P)-binding Rossmann-like Domain"/>
    <property type="match status" value="1"/>
</dbReference>
<dbReference type="RefSeq" id="WP_192556390.1">
    <property type="nucleotide sequence ID" value="NZ_JACZZA010000008.1"/>
</dbReference>
<dbReference type="PANTHER" id="PTHR44196:SF1">
    <property type="entry name" value="DEHYDROGENASE_REDUCTASE SDR FAMILY MEMBER 7B"/>
    <property type="match status" value="1"/>
</dbReference>